<dbReference type="EMBL" id="CQAZ01000080">
    <property type="protein sequence ID" value="CNI62151.1"/>
    <property type="molecule type" value="Genomic_DNA"/>
</dbReference>
<reference evidence="4" key="1">
    <citation type="submission" date="2015-03" db="EMBL/GenBank/DDBJ databases">
        <authorList>
            <consortium name="Pathogen Informatics"/>
        </authorList>
    </citation>
    <scope>NUCLEOTIDE SEQUENCE [LARGE SCALE GENOMIC DNA]</scope>
    <source>
        <strain evidence="4">A125KOH2</strain>
    </source>
</reference>
<evidence type="ECO:0000313" key="1">
    <source>
        <dbReference type="EMBL" id="CNI62151.1"/>
    </source>
</evidence>
<name>A0A0T9RGV9_9GAMM</name>
<accession>A0A0T9RGV9</accession>
<evidence type="ECO:0000313" key="3">
    <source>
        <dbReference type="Proteomes" id="UP000044625"/>
    </source>
</evidence>
<dbReference type="RefSeq" id="WP_049615284.1">
    <property type="nucleotide sequence ID" value="NZ_CAWMMU010000058.1"/>
</dbReference>
<protein>
    <submittedName>
        <fullName evidence="1">Abortive infection bacteriophage resistance protein</fullName>
    </submittedName>
</protein>
<dbReference type="InterPro" id="IPR011664">
    <property type="entry name" value="Abi_system_AbiD/AbiF-like"/>
</dbReference>
<dbReference type="Pfam" id="PF07751">
    <property type="entry name" value="Abi_2"/>
    <property type="match status" value="1"/>
</dbReference>
<gene>
    <name evidence="1" type="ORF">ERS008529_04520</name>
    <name evidence="2" type="ORF">ERS137968_04664</name>
</gene>
<reference evidence="1" key="3">
    <citation type="submission" date="2015-03" db="EMBL/GenBank/DDBJ databases">
        <authorList>
            <person name="Murphy D."/>
        </authorList>
    </citation>
    <scope>NUCLEOTIDE SEQUENCE [LARGE SCALE GENOMIC DNA]</scope>
    <source>
        <strain evidence="1">A125KOH2</strain>
    </source>
</reference>
<dbReference type="EMBL" id="CWJL01000058">
    <property type="protein sequence ID" value="CRY69512.1"/>
    <property type="molecule type" value="Genomic_DNA"/>
</dbReference>
<dbReference type="OrthoDB" id="5363652at2"/>
<proteinExistence type="predicted"/>
<dbReference type="Proteomes" id="UP000044625">
    <property type="component" value="Unassembled WGS sequence"/>
</dbReference>
<organism evidence="1 4">
    <name type="scientific">Yersinia pekkanenii</name>
    <dbReference type="NCBI Taxonomy" id="1288385"/>
    <lineage>
        <taxon>Bacteria</taxon>
        <taxon>Pseudomonadati</taxon>
        <taxon>Pseudomonadota</taxon>
        <taxon>Gammaproteobacteria</taxon>
        <taxon>Enterobacterales</taxon>
        <taxon>Yersiniaceae</taxon>
        <taxon>Yersinia</taxon>
    </lineage>
</organism>
<evidence type="ECO:0000313" key="2">
    <source>
        <dbReference type="EMBL" id="CRY69512.1"/>
    </source>
</evidence>
<evidence type="ECO:0000313" key="4">
    <source>
        <dbReference type="Proteomes" id="UP000045840"/>
    </source>
</evidence>
<reference evidence="2 3" key="2">
    <citation type="submission" date="2015-03" db="EMBL/GenBank/DDBJ databases">
        <authorList>
            <consortium name="Pathogen Informatics"/>
            <person name="Murphy D."/>
        </authorList>
    </citation>
    <scope>NUCLEOTIDE SEQUENCE [LARGE SCALE GENOMIC DNA]</scope>
    <source>
        <strain evidence="2">Type strain: CIP110230</strain>
        <strain evidence="3">type strain: CIP110230</strain>
    </source>
</reference>
<dbReference type="AlphaFoldDB" id="A0A0T9RGV9"/>
<sequence>MSVLIPYQKPYQSSSDLCQKLQRDGLTIVDVGKAQKILERCSYYRFKAYLIPFRDETTKRYYEEATFYKAHELYLFDQDLRLLVFKLIQKIEIAVRSSFDYWVTGKSQNSFWYLNSSLFNNSDNHVKTVSGVSTSFRKSKEEFAIHYKSKYFNEYCPFHRGLPPGWVSIELLTFGNLKSLLEAFNPDSINNLKLDRYASKIAGAKDYETLLNWLTVIHTVRNDCCHHSRLFNRNRLAPKFIKNLLSTTIPLVKANGTKQDQLNRIYTSLAVIQQMLSAFGFGKIGADIQKLFDDYPVSKLFYASMGFPERWNEERLFF</sequence>
<keyword evidence="3" id="KW-1185">Reference proteome</keyword>
<dbReference type="Proteomes" id="UP000045840">
    <property type="component" value="Unassembled WGS sequence"/>
</dbReference>